<dbReference type="PANTHER" id="PTHR46494">
    <property type="entry name" value="CORA FAMILY METAL ION TRANSPORTER (EUROFUNG)"/>
    <property type="match status" value="1"/>
</dbReference>
<comment type="similarity">
    <text evidence="2">Belongs to the CorA metal ion transporter (MIT) (TC 1.A.35) family.</text>
</comment>
<evidence type="ECO:0000313" key="9">
    <source>
        <dbReference type="EMBL" id="GJF10060.1"/>
    </source>
</evidence>
<keyword evidence="7 8" id="KW-0472">Membrane</keyword>
<organism evidence="9 10">
    <name type="scientific">Mycolicibacterium cyprinidarum</name>
    <dbReference type="NCBI Taxonomy" id="2860311"/>
    <lineage>
        <taxon>Bacteria</taxon>
        <taxon>Bacillati</taxon>
        <taxon>Actinomycetota</taxon>
        <taxon>Actinomycetes</taxon>
        <taxon>Mycobacteriales</taxon>
        <taxon>Mycobacteriaceae</taxon>
        <taxon>Mycolicibacterium</taxon>
    </lineage>
</organism>
<evidence type="ECO:0000256" key="1">
    <source>
        <dbReference type="ARBA" id="ARBA00004651"/>
    </source>
</evidence>
<comment type="caution">
    <text evidence="9">The sequence shown here is derived from an EMBL/GenBank/DDBJ whole genome shotgun (WGS) entry which is preliminary data.</text>
</comment>
<keyword evidence="3" id="KW-0813">Transport</keyword>
<evidence type="ECO:0000256" key="4">
    <source>
        <dbReference type="ARBA" id="ARBA00022475"/>
    </source>
</evidence>
<dbReference type="Pfam" id="PF01544">
    <property type="entry name" value="CorA"/>
    <property type="match status" value="1"/>
</dbReference>
<dbReference type="Gene3D" id="1.20.58.340">
    <property type="entry name" value="Magnesium transport protein CorA, transmembrane region"/>
    <property type="match status" value="2"/>
</dbReference>
<reference evidence="9 10" key="1">
    <citation type="submission" date="2021-08" db="EMBL/GenBank/DDBJ databases">
        <title>Draft genome sequence of Mycolicibacterium sp. NGTWS1702 strain.</title>
        <authorList>
            <person name="Matsumoto M."/>
            <person name="Tang B.C.C."/>
            <person name="Machida Y."/>
            <person name="Matoyama H."/>
            <person name="Kishihara T."/>
            <person name="Sato S."/>
            <person name="Kondo I."/>
            <person name="Sano M."/>
            <person name="Kato G."/>
        </authorList>
    </citation>
    <scope>NUCLEOTIDE SEQUENCE [LARGE SCALE GENOMIC DNA]</scope>
    <source>
        <strain evidence="9 10">NGTWSNA01</strain>
    </source>
</reference>
<dbReference type="SUPFAM" id="SSF144083">
    <property type="entry name" value="Magnesium transport protein CorA, transmembrane region"/>
    <property type="match status" value="1"/>
</dbReference>
<evidence type="ECO:0000256" key="8">
    <source>
        <dbReference type="SAM" id="Phobius"/>
    </source>
</evidence>
<dbReference type="EMBL" id="BPRH01000582">
    <property type="protein sequence ID" value="GJF10060.1"/>
    <property type="molecule type" value="Genomic_DNA"/>
</dbReference>
<keyword evidence="10" id="KW-1185">Reference proteome</keyword>
<feature type="transmembrane region" description="Helical" evidence="8">
    <location>
        <begin position="316"/>
        <end position="337"/>
    </location>
</feature>
<dbReference type="PANTHER" id="PTHR46494:SF1">
    <property type="entry name" value="CORA FAMILY METAL ION TRANSPORTER (EUROFUNG)"/>
    <property type="match status" value="1"/>
</dbReference>
<sequence length="343" mass="38671">MQFRRGGACNDDRVTHVRGRIWRDGQPEDNFEFSSISEYLATDGTLVWCDIYDPDHAILKELAEELHLNSWAVEDAIADSERTKAVVYKTHTFFTVYEVSVKNPAPTDASESTLEVHRISGFILPRGLITVRLSPHFDIDELSRRFDELGGQDHGVGSLAHGLLDIVVDGHFDAVQSLDDGIESLEDDLFADQVPRNGLQRNTFRLRKDLVALRRVVLPMREVVTVIQHRRMDGKTAAELDPVYADLYDHVLRVSEWTESLRDMVTTVFETNLSLQDARLNIVMKKLTGWAAIIAVPTAITGFYGQNVLYPGIQSVGGFVASTAIIVVLVIVLYLMFKKRDWL</sequence>
<comment type="subcellular location">
    <subcellularLocation>
        <location evidence="1">Cell membrane</location>
        <topology evidence="1">Multi-pass membrane protein</topology>
    </subcellularLocation>
</comment>
<dbReference type="Gene3D" id="3.30.460.20">
    <property type="entry name" value="CorA soluble domain-like"/>
    <property type="match status" value="1"/>
</dbReference>
<accession>A0ABQ4V561</accession>
<feature type="transmembrane region" description="Helical" evidence="8">
    <location>
        <begin position="287"/>
        <end position="304"/>
    </location>
</feature>
<evidence type="ECO:0000256" key="5">
    <source>
        <dbReference type="ARBA" id="ARBA00022692"/>
    </source>
</evidence>
<dbReference type="InterPro" id="IPR045863">
    <property type="entry name" value="CorA_TM1_TM2"/>
</dbReference>
<evidence type="ECO:0000256" key="2">
    <source>
        <dbReference type="ARBA" id="ARBA00009765"/>
    </source>
</evidence>
<gene>
    <name evidence="9" type="ORF">NGTWS1702_05240</name>
</gene>
<evidence type="ECO:0000256" key="3">
    <source>
        <dbReference type="ARBA" id="ARBA00022448"/>
    </source>
</evidence>
<name>A0ABQ4V561_9MYCO</name>
<proteinExistence type="inferred from homology"/>
<keyword evidence="5 8" id="KW-0812">Transmembrane</keyword>
<dbReference type="SUPFAM" id="SSF143865">
    <property type="entry name" value="CorA soluble domain-like"/>
    <property type="match status" value="1"/>
</dbReference>
<keyword evidence="6 8" id="KW-1133">Transmembrane helix</keyword>
<dbReference type="InterPro" id="IPR002523">
    <property type="entry name" value="MgTranspt_CorA/ZnTranspt_ZntB"/>
</dbReference>
<evidence type="ECO:0000256" key="6">
    <source>
        <dbReference type="ARBA" id="ARBA00022989"/>
    </source>
</evidence>
<keyword evidence="4" id="KW-1003">Cell membrane</keyword>
<dbReference type="InterPro" id="IPR045861">
    <property type="entry name" value="CorA_cytoplasmic_dom"/>
</dbReference>
<evidence type="ECO:0000256" key="7">
    <source>
        <dbReference type="ARBA" id="ARBA00023136"/>
    </source>
</evidence>
<protein>
    <submittedName>
        <fullName evidence="9">Magnesium transporter</fullName>
    </submittedName>
</protein>
<dbReference type="CDD" id="cd12822">
    <property type="entry name" value="TmCorA-like"/>
    <property type="match status" value="1"/>
</dbReference>
<dbReference type="Proteomes" id="UP001060504">
    <property type="component" value="Unassembled WGS sequence"/>
</dbReference>
<evidence type="ECO:0000313" key="10">
    <source>
        <dbReference type="Proteomes" id="UP001060504"/>
    </source>
</evidence>